<dbReference type="InterPro" id="IPR036388">
    <property type="entry name" value="WH-like_DNA-bd_sf"/>
</dbReference>
<dbReference type="Proteomes" id="UP000264980">
    <property type="component" value="Chromosome"/>
</dbReference>
<evidence type="ECO:0000256" key="1">
    <source>
        <dbReference type="ARBA" id="ARBA00023015"/>
    </source>
</evidence>
<dbReference type="InterPro" id="IPR000524">
    <property type="entry name" value="Tscrpt_reg_HTH_GntR"/>
</dbReference>
<protein>
    <submittedName>
        <fullName evidence="5">GntR family transcriptional regulator</fullName>
    </submittedName>
</protein>
<dbReference type="Gene3D" id="1.10.10.10">
    <property type="entry name" value="Winged helix-like DNA-binding domain superfamily/Winged helix DNA-binding domain"/>
    <property type="match status" value="1"/>
</dbReference>
<dbReference type="Pfam" id="PF00392">
    <property type="entry name" value="GntR"/>
    <property type="match status" value="1"/>
</dbReference>
<dbReference type="GO" id="GO:0003677">
    <property type="term" value="F:DNA binding"/>
    <property type="evidence" value="ECO:0007669"/>
    <property type="project" value="UniProtKB-KW"/>
</dbReference>
<evidence type="ECO:0000313" key="6">
    <source>
        <dbReference type="Proteomes" id="UP000264980"/>
    </source>
</evidence>
<keyword evidence="2" id="KW-0238">DNA-binding</keyword>
<sequence>MLERSGLSKVVPTKKQEVERIVETLSLAIAQHRLKPGMRLIEAQIVDVLKANRNHVQTALQRMALQHIVTIEPNKGAMVSRPEASEAREVFVARRAIECAIISCITPQLMTDFADELHHRLRVEQIAVARADRREVVRELCQFHLLLAKIGGNKVLEEILANLMVRSSLIVSLYQRNDLSVCLCDEHAEIVSALREGEQELAQKTMVEHLEHFEQQLDLREIAPNSLSLKDALVG</sequence>
<dbReference type="AlphaFoldDB" id="A0A345CTC6"/>
<evidence type="ECO:0000259" key="4">
    <source>
        <dbReference type="PROSITE" id="PS50949"/>
    </source>
</evidence>
<keyword evidence="1" id="KW-0805">Transcription regulation</keyword>
<evidence type="ECO:0000256" key="2">
    <source>
        <dbReference type="ARBA" id="ARBA00023125"/>
    </source>
</evidence>
<organism evidence="5 6">
    <name type="scientific">Erwinia tracheiphila</name>
    <dbReference type="NCBI Taxonomy" id="65700"/>
    <lineage>
        <taxon>Bacteria</taxon>
        <taxon>Pseudomonadati</taxon>
        <taxon>Pseudomonadota</taxon>
        <taxon>Gammaproteobacteria</taxon>
        <taxon>Enterobacterales</taxon>
        <taxon>Erwiniaceae</taxon>
        <taxon>Erwinia</taxon>
    </lineage>
</organism>
<dbReference type="InterPro" id="IPR036390">
    <property type="entry name" value="WH_DNA-bd_sf"/>
</dbReference>
<dbReference type="SMART" id="SM00895">
    <property type="entry name" value="FCD"/>
    <property type="match status" value="1"/>
</dbReference>
<accession>A0A345CTC6</accession>
<dbReference type="InterPro" id="IPR011711">
    <property type="entry name" value="GntR_C"/>
</dbReference>
<dbReference type="SUPFAM" id="SSF46785">
    <property type="entry name" value="Winged helix' DNA-binding domain"/>
    <property type="match status" value="1"/>
</dbReference>
<dbReference type="PANTHER" id="PTHR43537:SF53">
    <property type="entry name" value="HTH-TYPE TRANSCRIPTIONAL REPRESSOR NANR"/>
    <property type="match status" value="1"/>
</dbReference>
<dbReference type="EMBL" id="CP013970">
    <property type="protein sequence ID" value="AXF76693.1"/>
    <property type="molecule type" value="Genomic_DNA"/>
</dbReference>
<dbReference type="SMART" id="SM00345">
    <property type="entry name" value="HTH_GNTR"/>
    <property type="match status" value="1"/>
</dbReference>
<dbReference type="PANTHER" id="PTHR43537">
    <property type="entry name" value="TRANSCRIPTIONAL REGULATOR, GNTR FAMILY"/>
    <property type="match status" value="1"/>
</dbReference>
<gene>
    <name evidence="5" type="ORF">AV903_12620</name>
</gene>
<keyword evidence="3" id="KW-0804">Transcription</keyword>
<proteinExistence type="predicted"/>
<evidence type="ECO:0000313" key="5">
    <source>
        <dbReference type="EMBL" id="AXF76693.1"/>
    </source>
</evidence>
<dbReference type="PROSITE" id="PS50949">
    <property type="entry name" value="HTH_GNTR"/>
    <property type="match status" value="1"/>
</dbReference>
<feature type="domain" description="HTH gntR-type" evidence="4">
    <location>
        <begin position="15"/>
        <end position="82"/>
    </location>
</feature>
<dbReference type="Gene3D" id="1.20.120.530">
    <property type="entry name" value="GntR ligand-binding domain-like"/>
    <property type="match status" value="1"/>
</dbReference>
<reference evidence="5 6" key="1">
    <citation type="submission" date="2016-01" db="EMBL/GenBank/DDBJ databases">
        <authorList>
            <person name="Oliw E.H."/>
        </authorList>
    </citation>
    <scope>NUCLEOTIDE SEQUENCE [LARGE SCALE GENOMIC DNA]</scope>
    <source>
        <strain evidence="5 6">MDcuke</strain>
    </source>
</reference>
<dbReference type="Pfam" id="PF07729">
    <property type="entry name" value="FCD"/>
    <property type="match status" value="1"/>
</dbReference>
<dbReference type="InterPro" id="IPR008920">
    <property type="entry name" value="TF_FadR/GntR_C"/>
</dbReference>
<dbReference type="SUPFAM" id="SSF48008">
    <property type="entry name" value="GntR ligand-binding domain-like"/>
    <property type="match status" value="1"/>
</dbReference>
<name>A0A345CTC6_9GAMM</name>
<dbReference type="GO" id="GO:0003700">
    <property type="term" value="F:DNA-binding transcription factor activity"/>
    <property type="evidence" value="ECO:0007669"/>
    <property type="project" value="InterPro"/>
</dbReference>
<evidence type="ECO:0000256" key="3">
    <source>
        <dbReference type="ARBA" id="ARBA00023163"/>
    </source>
</evidence>